<dbReference type="PANTHER" id="PTHR34039:SF1">
    <property type="entry name" value="UPF0102 PROTEIN YRAN"/>
    <property type="match status" value="1"/>
</dbReference>
<evidence type="ECO:0000313" key="3">
    <source>
        <dbReference type="EMBL" id="CAV17446.1"/>
    </source>
</evidence>
<dbReference type="NCBIfam" id="TIGR00252">
    <property type="entry name" value="YraN family protein"/>
    <property type="match status" value="1"/>
</dbReference>
<reference evidence="3 4" key="1">
    <citation type="submission" date="2009-02" db="EMBL/GenBank/DDBJ databases">
        <title>Vibrio splendidus str. LGP32 complete genome.</title>
        <authorList>
            <person name="Mazel D."/>
            <person name="Le Roux F."/>
        </authorList>
    </citation>
    <scope>NUCLEOTIDE SEQUENCE [LARGE SCALE GENOMIC DNA]</scope>
    <source>
        <strain evidence="3 4">LGP32</strain>
    </source>
</reference>
<dbReference type="KEGG" id="vsp:VS_0438"/>
<dbReference type="Gene3D" id="3.40.1350.10">
    <property type="match status" value="1"/>
</dbReference>
<organism evidence="3 4">
    <name type="scientific">Vibrio atlanticus (strain LGP32)</name>
    <name type="common">Vibrio splendidus (strain Mel32)</name>
    <dbReference type="NCBI Taxonomy" id="575788"/>
    <lineage>
        <taxon>Bacteria</taxon>
        <taxon>Pseudomonadati</taxon>
        <taxon>Pseudomonadota</taxon>
        <taxon>Gammaproteobacteria</taxon>
        <taxon>Vibrionales</taxon>
        <taxon>Vibrionaceae</taxon>
        <taxon>Vibrio</taxon>
    </lineage>
</organism>
<accession>B7VIZ2</accession>
<comment type="similarity">
    <text evidence="1 2">Belongs to the UPF0102 family.</text>
</comment>
<dbReference type="Pfam" id="PF02021">
    <property type="entry name" value="UPF0102"/>
    <property type="match status" value="1"/>
</dbReference>
<evidence type="ECO:0000256" key="2">
    <source>
        <dbReference type="HAMAP-Rule" id="MF_00048"/>
    </source>
</evidence>
<evidence type="ECO:0000256" key="1">
    <source>
        <dbReference type="ARBA" id="ARBA00006738"/>
    </source>
</evidence>
<dbReference type="Proteomes" id="UP000009100">
    <property type="component" value="Chromosome 1"/>
</dbReference>
<dbReference type="InterPro" id="IPR003509">
    <property type="entry name" value="UPF0102_YraN-like"/>
</dbReference>
<dbReference type="STRING" id="575788.VS_0438"/>
<dbReference type="CDD" id="cd20736">
    <property type="entry name" value="PoNe_Nuclease"/>
    <property type="match status" value="1"/>
</dbReference>
<dbReference type="HOGENOM" id="CLU_115353_1_0_6"/>
<dbReference type="EMBL" id="FM954972">
    <property type="protein sequence ID" value="CAV17446.1"/>
    <property type="molecule type" value="Genomic_DNA"/>
</dbReference>
<dbReference type="GO" id="GO:0003676">
    <property type="term" value="F:nucleic acid binding"/>
    <property type="evidence" value="ECO:0007669"/>
    <property type="project" value="InterPro"/>
</dbReference>
<sequence>MLFNVKSAGQSMGLFSRKFLSKPTITHKQVGDKYETVAKNYLVRHGLSLIEENFIAKCGEIDLIMRHNNTVVFTEVKYRKQTRYGHAAEMVTAKKSQKLLKTANVWLMQQGLSVHSTDYRFDIIAIEGPNDTIDWIQNAITQG</sequence>
<proteinExistence type="inferred from homology"/>
<dbReference type="NCBIfam" id="NF009150">
    <property type="entry name" value="PRK12497.1-3"/>
    <property type="match status" value="1"/>
</dbReference>
<dbReference type="InterPro" id="IPR011335">
    <property type="entry name" value="Restrct_endonuc-II-like"/>
</dbReference>
<dbReference type="PANTHER" id="PTHR34039">
    <property type="entry name" value="UPF0102 PROTEIN YRAN"/>
    <property type="match status" value="1"/>
</dbReference>
<dbReference type="HAMAP" id="MF_00048">
    <property type="entry name" value="UPF0102"/>
    <property type="match status" value="1"/>
</dbReference>
<dbReference type="AlphaFoldDB" id="B7VIZ2"/>
<protein>
    <recommendedName>
        <fullName evidence="2">UPF0102 protein VS_0438</fullName>
    </recommendedName>
</protein>
<evidence type="ECO:0000313" key="4">
    <source>
        <dbReference type="Proteomes" id="UP000009100"/>
    </source>
</evidence>
<dbReference type="InterPro" id="IPR011856">
    <property type="entry name" value="tRNA_endonuc-like_dom_sf"/>
</dbReference>
<dbReference type="eggNOG" id="COG0792">
    <property type="taxonomic scope" value="Bacteria"/>
</dbReference>
<gene>
    <name evidence="3" type="ordered locus">VS_0438</name>
</gene>
<name>B7VIZ2_VIBA3</name>
<dbReference type="SUPFAM" id="SSF52980">
    <property type="entry name" value="Restriction endonuclease-like"/>
    <property type="match status" value="1"/>
</dbReference>